<accession>A0ABV7FZD1</accession>
<evidence type="ECO:0000256" key="6">
    <source>
        <dbReference type="ARBA" id="ARBA00023014"/>
    </source>
</evidence>
<keyword evidence="2 8" id="KW-0808">Transferase</keyword>
<protein>
    <recommendedName>
        <fullName evidence="8">Lipoyl synthase</fullName>
        <ecNumber evidence="8">2.8.1.8</ecNumber>
    </recommendedName>
    <alternativeName>
        <fullName evidence="8">Lip-syn</fullName>
        <shortName evidence="8">LS</shortName>
    </alternativeName>
    <alternativeName>
        <fullName evidence="8">Lipoate synthase</fullName>
    </alternativeName>
    <alternativeName>
        <fullName evidence="8">Lipoic acid synthase</fullName>
    </alternativeName>
    <alternativeName>
        <fullName evidence="8">Sulfur insertion protein LipA</fullName>
    </alternativeName>
</protein>
<comment type="function">
    <text evidence="8">Catalyzes the radical-mediated insertion of two sulfur atoms into the C-6 and C-8 positions of the octanoyl moiety bound to the lipoyl domains of lipoate-dependent enzymes, thereby converting the octanoylated domains into lipoylated derivatives.</text>
</comment>
<dbReference type="PANTHER" id="PTHR10949">
    <property type="entry name" value="LIPOYL SYNTHASE"/>
    <property type="match status" value="1"/>
</dbReference>
<evidence type="ECO:0000313" key="12">
    <source>
        <dbReference type="Proteomes" id="UP001595593"/>
    </source>
</evidence>
<feature type="region of interest" description="Disordered" evidence="9">
    <location>
        <begin position="33"/>
        <end position="64"/>
    </location>
</feature>
<sequence length="358" mass="39670">MATRILIDHRAGGAVSHAQAPDMAASALPAHLEAAADAAQEGPPEAKKLRHPEKAHRPDNPIKRKPDWIRVKAPTHPIYHETRNLMRENKLVTVCEEAACPNIGECWSQRHATMMIMGEICTRACSFCNITTGQPKHLDADEPRRVADAVAKLGLRHVVITSVDRDDLKDGGARHFAQVIAAIRVAAPETTIEILTPDFLRKHGALEVVVQARPDVFNHNLETVPKLYPTIRPGARYFHSLRLLDQVKQLDPSIFTKSGLMVGLGETRMEVLQVMDDMRSAEIDFLTIGQYLQPTVKHAAVDRFVEPAEFEDYARMARGKGFLLVSATPLTRSSYHADRDFAALRDARNAQLAARSAA</sequence>
<dbReference type="RefSeq" id="WP_379595073.1">
    <property type="nucleotide sequence ID" value="NZ_JBHRTN010000007.1"/>
</dbReference>
<dbReference type="NCBIfam" id="TIGR00510">
    <property type="entry name" value="lipA"/>
    <property type="match status" value="1"/>
</dbReference>
<dbReference type="InterPro" id="IPR007197">
    <property type="entry name" value="rSAM"/>
</dbReference>
<dbReference type="GO" id="GO:0016992">
    <property type="term" value="F:lipoate synthase activity"/>
    <property type="evidence" value="ECO:0007669"/>
    <property type="project" value="UniProtKB-EC"/>
</dbReference>
<feature type="binding site" evidence="8">
    <location>
        <position position="125"/>
    </location>
    <ligand>
        <name>[4Fe-4S] cluster</name>
        <dbReference type="ChEBI" id="CHEBI:49883"/>
        <label>2</label>
        <note>4Fe-4S-S-AdoMet</note>
    </ligand>
</feature>
<dbReference type="InterPro" id="IPR013785">
    <property type="entry name" value="Aldolase_TIM"/>
</dbReference>
<feature type="binding site" evidence="8">
    <location>
        <position position="128"/>
    </location>
    <ligand>
        <name>[4Fe-4S] cluster</name>
        <dbReference type="ChEBI" id="CHEBI:49883"/>
        <label>2</label>
        <note>4Fe-4S-S-AdoMet</note>
    </ligand>
</feature>
<reference evidence="12" key="1">
    <citation type="journal article" date="2019" name="Int. J. Syst. Evol. Microbiol.">
        <title>The Global Catalogue of Microorganisms (GCM) 10K type strain sequencing project: providing services to taxonomists for standard genome sequencing and annotation.</title>
        <authorList>
            <consortium name="The Broad Institute Genomics Platform"/>
            <consortium name="The Broad Institute Genome Sequencing Center for Infectious Disease"/>
            <person name="Wu L."/>
            <person name="Ma J."/>
        </authorList>
    </citation>
    <scope>NUCLEOTIDE SEQUENCE [LARGE SCALE GENOMIC DNA]</scope>
    <source>
        <strain evidence="12">KCTC 52094</strain>
    </source>
</reference>
<feature type="compositionally biased region" description="Basic and acidic residues" evidence="9">
    <location>
        <begin position="55"/>
        <end position="64"/>
    </location>
</feature>
<dbReference type="Proteomes" id="UP001595593">
    <property type="component" value="Unassembled WGS sequence"/>
</dbReference>
<feature type="binding site" evidence="8">
    <location>
        <position position="95"/>
    </location>
    <ligand>
        <name>[4Fe-4S] cluster</name>
        <dbReference type="ChEBI" id="CHEBI:49883"/>
        <label>1</label>
    </ligand>
</feature>
<keyword evidence="5 8" id="KW-0408">Iron</keyword>
<feature type="compositionally biased region" description="Low complexity" evidence="9">
    <location>
        <begin position="33"/>
        <end position="43"/>
    </location>
</feature>
<evidence type="ECO:0000256" key="8">
    <source>
        <dbReference type="HAMAP-Rule" id="MF_00206"/>
    </source>
</evidence>
<dbReference type="EMBL" id="JBHRTN010000007">
    <property type="protein sequence ID" value="MFC3124658.1"/>
    <property type="molecule type" value="Genomic_DNA"/>
</dbReference>
<dbReference type="HAMAP" id="MF_00206">
    <property type="entry name" value="Lipoyl_synth"/>
    <property type="match status" value="1"/>
</dbReference>
<comment type="similarity">
    <text evidence="8">Belongs to the radical SAM superfamily. Lipoyl synthase family.</text>
</comment>
<dbReference type="Pfam" id="PF04055">
    <property type="entry name" value="Radical_SAM"/>
    <property type="match status" value="1"/>
</dbReference>
<comment type="pathway">
    <text evidence="8">Protein modification; protein lipoylation via endogenous pathway; protein N(6)-(lipoyl)lysine from octanoyl-[acyl-carrier-protein]: step 2/2.</text>
</comment>
<dbReference type="SFLD" id="SFLDF00271">
    <property type="entry name" value="lipoyl_synthase"/>
    <property type="match status" value="1"/>
</dbReference>
<evidence type="ECO:0000256" key="9">
    <source>
        <dbReference type="SAM" id="MobiDB-lite"/>
    </source>
</evidence>
<feature type="binding site" evidence="8">
    <location>
        <position position="121"/>
    </location>
    <ligand>
        <name>[4Fe-4S] cluster</name>
        <dbReference type="ChEBI" id="CHEBI:49883"/>
        <label>2</label>
        <note>4Fe-4S-S-AdoMet</note>
    </ligand>
</feature>
<keyword evidence="8" id="KW-0963">Cytoplasm</keyword>
<feature type="binding site" evidence="8">
    <location>
        <position position="100"/>
    </location>
    <ligand>
        <name>[4Fe-4S] cluster</name>
        <dbReference type="ChEBI" id="CHEBI:49883"/>
        <label>1</label>
    </ligand>
</feature>
<dbReference type="InterPro" id="IPR003698">
    <property type="entry name" value="Lipoyl_synth"/>
</dbReference>
<evidence type="ECO:0000313" key="11">
    <source>
        <dbReference type="EMBL" id="MFC3124658.1"/>
    </source>
</evidence>
<evidence type="ECO:0000256" key="7">
    <source>
        <dbReference type="ARBA" id="ARBA00047326"/>
    </source>
</evidence>
<name>A0ABV7FZD1_9PROT</name>
<evidence type="ECO:0000256" key="3">
    <source>
        <dbReference type="ARBA" id="ARBA00022691"/>
    </source>
</evidence>
<keyword evidence="3 8" id="KW-0949">S-adenosyl-L-methionine</keyword>
<evidence type="ECO:0000256" key="2">
    <source>
        <dbReference type="ARBA" id="ARBA00022679"/>
    </source>
</evidence>
<keyword evidence="4 8" id="KW-0479">Metal-binding</keyword>
<comment type="catalytic activity">
    <reaction evidence="7 8">
        <text>[[Fe-S] cluster scaffold protein carrying a second [4Fe-4S](2+) cluster] + N(6)-octanoyl-L-lysyl-[protein] + 2 oxidized [2Fe-2S]-[ferredoxin] + 2 S-adenosyl-L-methionine + 4 H(+) = [[Fe-S] cluster scaffold protein] + N(6)-[(R)-dihydrolipoyl]-L-lysyl-[protein] + 4 Fe(3+) + 2 hydrogen sulfide + 2 5'-deoxyadenosine + 2 L-methionine + 2 reduced [2Fe-2S]-[ferredoxin]</text>
        <dbReference type="Rhea" id="RHEA:16585"/>
        <dbReference type="Rhea" id="RHEA-COMP:9928"/>
        <dbReference type="Rhea" id="RHEA-COMP:10000"/>
        <dbReference type="Rhea" id="RHEA-COMP:10001"/>
        <dbReference type="Rhea" id="RHEA-COMP:10475"/>
        <dbReference type="Rhea" id="RHEA-COMP:14568"/>
        <dbReference type="Rhea" id="RHEA-COMP:14569"/>
        <dbReference type="ChEBI" id="CHEBI:15378"/>
        <dbReference type="ChEBI" id="CHEBI:17319"/>
        <dbReference type="ChEBI" id="CHEBI:29034"/>
        <dbReference type="ChEBI" id="CHEBI:29919"/>
        <dbReference type="ChEBI" id="CHEBI:33722"/>
        <dbReference type="ChEBI" id="CHEBI:33737"/>
        <dbReference type="ChEBI" id="CHEBI:33738"/>
        <dbReference type="ChEBI" id="CHEBI:57844"/>
        <dbReference type="ChEBI" id="CHEBI:59789"/>
        <dbReference type="ChEBI" id="CHEBI:78809"/>
        <dbReference type="ChEBI" id="CHEBI:83100"/>
        <dbReference type="EC" id="2.8.1.8"/>
    </reaction>
</comment>
<dbReference type="NCBIfam" id="NF009544">
    <property type="entry name" value="PRK12928.1"/>
    <property type="match status" value="1"/>
</dbReference>
<dbReference type="Pfam" id="PF16881">
    <property type="entry name" value="LIAS_N"/>
    <property type="match status" value="1"/>
</dbReference>
<keyword evidence="1 8" id="KW-0004">4Fe-4S</keyword>
<organism evidence="11 12">
    <name type="scientific">Teichococcus globiformis</name>
    <dbReference type="NCBI Taxonomy" id="2307229"/>
    <lineage>
        <taxon>Bacteria</taxon>
        <taxon>Pseudomonadati</taxon>
        <taxon>Pseudomonadota</taxon>
        <taxon>Alphaproteobacteria</taxon>
        <taxon>Acetobacterales</taxon>
        <taxon>Roseomonadaceae</taxon>
        <taxon>Roseomonas</taxon>
    </lineage>
</organism>
<keyword evidence="6 8" id="KW-0411">Iron-sulfur</keyword>
<evidence type="ECO:0000256" key="1">
    <source>
        <dbReference type="ARBA" id="ARBA00022485"/>
    </source>
</evidence>
<evidence type="ECO:0000259" key="10">
    <source>
        <dbReference type="PROSITE" id="PS51918"/>
    </source>
</evidence>
<dbReference type="CDD" id="cd01335">
    <property type="entry name" value="Radical_SAM"/>
    <property type="match status" value="1"/>
</dbReference>
<dbReference type="SFLD" id="SFLDS00029">
    <property type="entry name" value="Radical_SAM"/>
    <property type="match status" value="1"/>
</dbReference>
<dbReference type="Gene3D" id="3.20.20.70">
    <property type="entry name" value="Aldolase class I"/>
    <property type="match status" value="1"/>
</dbReference>
<dbReference type="PROSITE" id="PS51918">
    <property type="entry name" value="RADICAL_SAM"/>
    <property type="match status" value="1"/>
</dbReference>
<evidence type="ECO:0000256" key="5">
    <source>
        <dbReference type="ARBA" id="ARBA00023004"/>
    </source>
</evidence>
<feature type="binding site" evidence="8">
    <location>
        <position position="334"/>
    </location>
    <ligand>
        <name>[4Fe-4S] cluster</name>
        <dbReference type="ChEBI" id="CHEBI:49883"/>
        <label>1</label>
    </ligand>
</feature>
<dbReference type="NCBIfam" id="NF004019">
    <property type="entry name" value="PRK05481.1"/>
    <property type="match status" value="1"/>
</dbReference>
<dbReference type="PIRSF" id="PIRSF005963">
    <property type="entry name" value="Lipoyl_synth"/>
    <property type="match status" value="1"/>
</dbReference>
<dbReference type="PANTHER" id="PTHR10949:SF0">
    <property type="entry name" value="LIPOYL SYNTHASE, MITOCHONDRIAL"/>
    <property type="match status" value="1"/>
</dbReference>
<dbReference type="InterPro" id="IPR031691">
    <property type="entry name" value="LIAS_N"/>
</dbReference>
<dbReference type="SFLD" id="SFLDG01058">
    <property type="entry name" value="lipoyl_synthase_like"/>
    <property type="match status" value="1"/>
</dbReference>
<dbReference type="InterPro" id="IPR058240">
    <property type="entry name" value="rSAM_sf"/>
</dbReference>
<dbReference type="SUPFAM" id="SSF102114">
    <property type="entry name" value="Radical SAM enzymes"/>
    <property type="match status" value="1"/>
</dbReference>
<proteinExistence type="inferred from homology"/>
<comment type="cofactor">
    <cofactor evidence="8">
        <name>[4Fe-4S] cluster</name>
        <dbReference type="ChEBI" id="CHEBI:49883"/>
    </cofactor>
    <text evidence="8">Binds 2 [4Fe-4S] clusters per subunit. One cluster is coordinated with 3 cysteines and an exchangeable S-adenosyl-L-methionine.</text>
</comment>
<feature type="domain" description="Radical SAM core" evidence="10">
    <location>
        <begin position="107"/>
        <end position="323"/>
    </location>
</feature>
<dbReference type="EC" id="2.8.1.8" evidence="8"/>
<gene>
    <name evidence="8 11" type="primary">lipA</name>
    <name evidence="11" type="ORF">ACFOD4_06240</name>
</gene>
<comment type="caution">
    <text evidence="11">The sequence shown here is derived from an EMBL/GenBank/DDBJ whole genome shotgun (WGS) entry which is preliminary data.</text>
</comment>
<dbReference type="SMART" id="SM00729">
    <property type="entry name" value="Elp3"/>
    <property type="match status" value="1"/>
</dbReference>
<dbReference type="InterPro" id="IPR006638">
    <property type="entry name" value="Elp3/MiaA/NifB-like_rSAM"/>
</dbReference>
<feature type="binding site" evidence="8">
    <location>
        <position position="106"/>
    </location>
    <ligand>
        <name>[4Fe-4S] cluster</name>
        <dbReference type="ChEBI" id="CHEBI:49883"/>
        <label>1</label>
    </ligand>
</feature>
<evidence type="ECO:0000256" key="4">
    <source>
        <dbReference type="ARBA" id="ARBA00022723"/>
    </source>
</evidence>
<comment type="subcellular location">
    <subcellularLocation>
        <location evidence="8">Cytoplasm</location>
    </subcellularLocation>
</comment>
<keyword evidence="12" id="KW-1185">Reference proteome</keyword>